<dbReference type="PROSITE" id="PS51198">
    <property type="entry name" value="UVRD_HELICASE_ATP_BIND"/>
    <property type="match status" value="1"/>
</dbReference>
<dbReference type="InterPro" id="IPR027417">
    <property type="entry name" value="P-loop_NTPase"/>
</dbReference>
<gene>
    <name evidence="8" type="ORF">ARMGADRAFT_977535</name>
</gene>
<reference evidence="9" key="1">
    <citation type="journal article" date="2017" name="Nat. Ecol. Evol.">
        <title>Genome expansion and lineage-specific genetic innovations in the forest pathogenic fungi Armillaria.</title>
        <authorList>
            <person name="Sipos G."/>
            <person name="Prasanna A.N."/>
            <person name="Walter M.C."/>
            <person name="O'Connor E."/>
            <person name="Balint B."/>
            <person name="Krizsan K."/>
            <person name="Kiss B."/>
            <person name="Hess J."/>
            <person name="Varga T."/>
            <person name="Slot J."/>
            <person name="Riley R."/>
            <person name="Boka B."/>
            <person name="Rigling D."/>
            <person name="Barry K."/>
            <person name="Lee J."/>
            <person name="Mihaltcheva S."/>
            <person name="LaButti K."/>
            <person name="Lipzen A."/>
            <person name="Waldron R."/>
            <person name="Moloney N.M."/>
            <person name="Sperisen C."/>
            <person name="Kredics L."/>
            <person name="Vagvoelgyi C."/>
            <person name="Patrignani A."/>
            <person name="Fitzpatrick D."/>
            <person name="Nagy I."/>
            <person name="Doyle S."/>
            <person name="Anderson J.B."/>
            <person name="Grigoriev I.V."/>
            <person name="Gueldener U."/>
            <person name="Muensterkoetter M."/>
            <person name="Nagy L.G."/>
        </authorList>
    </citation>
    <scope>NUCLEOTIDE SEQUENCE [LARGE SCALE GENOMIC DNA]</scope>
    <source>
        <strain evidence="9">Ar21-2</strain>
    </source>
</reference>
<keyword evidence="2 5" id="KW-0378">Hydrolase</keyword>
<dbReference type="PANTHER" id="PTHR21529:SF4">
    <property type="entry name" value="TPR AND ANKYRIN REPEAT-CONTAINING PROTEIN 1"/>
    <property type="match status" value="1"/>
</dbReference>
<keyword evidence="4 5" id="KW-0067">ATP-binding</keyword>
<dbReference type="InterPro" id="IPR039904">
    <property type="entry name" value="TRANK1"/>
</dbReference>
<dbReference type="OMA" id="VATIRTC"/>
<dbReference type="GO" id="GO:0005524">
    <property type="term" value="F:ATP binding"/>
    <property type="evidence" value="ECO:0007669"/>
    <property type="project" value="UniProtKB-UniRule"/>
</dbReference>
<feature type="domain" description="UvrD-like helicase ATP-binding" evidence="7">
    <location>
        <begin position="456"/>
        <end position="817"/>
    </location>
</feature>
<dbReference type="GO" id="GO:0016787">
    <property type="term" value="F:hydrolase activity"/>
    <property type="evidence" value="ECO:0007669"/>
    <property type="project" value="UniProtKB-UniRule"/>
</dbReference>
<dbReference type="Gene3D" id="3.40.50.300">
    <property type="entry name" value="P-loop containing nucleotide triphosphate hydrolases"/>
    <property type="match status" value="2"/>
</dbReference>
<evidence type="ECO:0000256" key="4">
    <source>
        <dbReference type="ARBA" id="ARBA00022840"/>
    </source>
</evidence>
<dbReference type="EMBL" id="KZ293758">
    <property type="protein sequence ID" value="PBK79841.1"/>
    <property type="molecule type" value="Genomic_DNA"/>
</dbReference>
<dbReference type="Pfam" id="PF00580">
    <property type="entry name" value="UvrD-helicase"/>
    <property type="match status" value="1"/>
</dbReference>
<dbReference type="OrthoDB" id="3156807at2759"/>
<dbReference type="GO" id="GO:0004386">
    <property type="term" value="F:helicase activity"/>
    <property type="evidence" value="ECO:0007669"/>
    <property type="project" value="UniProtKB-UniRule"/>
</dbReference>
<keyword evidence="3 5" id="KW-0347">Helicase</keyword>
<dbReference type="Proteomes" id="UP000217790">
    <property type="component" value="Unassembled WGS sequence"/>
</dbReference>
<feature type="binding site" evidence="5">
    <location>
        <begin position="477"/>
        <end position="484"/>
    </location>
    <ligand>
        <name>ATP</name>
        <dbReference type="ChEBI" id="CHEBI:30616"/>
    </ligand>
</feature>
<accession>A0A2H3C9T8</accession>
<keyword evidence="9" id="KW-1185">Reference proteome</keyword>
<feature type="region of interest" description="Disordered" evidence="6">
    <location>
        <begin position="1862"/>
        <end position="1923"/>
    </location>
</feature>
<feature type="compositionally biased region" description="Basic and acidic residues" evidence="6">
    <location>
        <begin position="1877"/>
        <end position="1893"/>
    </location>
</feature>
<organism evidence="8 9">
    <name type="scientific">Armillaria gallica</name>
    <name type="common">Bulbous honey fungus</name>
    <name type="synonym">Armillaria bulbosa</name>
    <dbReference type="NCBI Taxonomy" id="47427"/>
    <lineage>
        <taxon>Eukaryota</taxon>
        <taxon>Fungi</taxon>
        <taxon>Dikarya</taxon>
        <taxon>Basidiomycota</taxon>
        <taxon>Agaricomycotina</taxon>
        <taxon>Agaricomycetes</taxon>
        <taxon>Agaricomycetidae</taxon>
        <taxon>Agaricales</taxon>
        <taxon>Marasmiineae</taxon>
        <taxon>Physalacriaceae</taxon>
        <taxon>Armillaria</taxon>
    </lineage>
</organism>
<evidence type="ECO:0000256" key="1">
    <source>
        <dbReference type="ARBA" id="ARBA00022741"/>
    </source>
</evidence>
<name>A0A2H3C9T8_ARMGA</name>
<dbReference type="PANTHER" id="PTHR21529">
    <property type="entry name" value="MAMMARY TURMOR VIRUS RECEPTOR HOMOLOG 1, 2 MTVR1, 2"/>
    <property type="match status" value="1"/>
</dbReference>
<evidence type="ECO:0000259" key="7">
    <source>
        <dbReference type="PROSITE" id="PS51198"/>
    </source>
</evidence>
<proteinExistence type="predicted"/>
<evidence type="ECO:0000256" key="3">
    <source>
        <dbReference type="ARBA" id="ARBA00022806"/>
    </source>
</evidence>
<dbReference type="STRING" id="47427.A0A2H3C9T8"/>
<sequence length="1923" mass="218762">MSRKRLYRSDLFSAEQLTSRDALDSAVEELQSILKKDNVKYVLQELIDNEIPRTLVLVLSSLGETTPLISWLLESFPTEATNYETTVHSKTVSCLSKELISSAFVEDKELCARYHEMAEITPKVLQYLVSFLHPIDIESEHYNRKGKAKQSQRKPQEVKRTDSITITTSVKKYFDVLDVDMPETSGEASALVDHVLQSQKETLKFYLELLCHPGVSISLKDHCITSSASPIEDEKNASGSVVEPFAYPIVQPMKSALYFDTAEGFGQWTVAVSSDADNFLRSTHKKDITTFNITVKKIKELSCGHFTDNNQKRLSGSTTEVPVFEAKVSRNLRLVYQIDIIPGDDNEQQAIKIFGIYTHEQMDHRLWSSISSQLRKKGKEYRRRCAVRKRADQASTFIPAFFPPLPGVLPSEIEDLPNLRPDETAQIHSRLVVEKYVTFSQPFLNTILADVEATFPYMVSSQEKRIIEHPKSCYVIGRSGTGKTTTMLFKMLLVERTFQLMESNSSRPRQLFVTKSRVLAKKVQEYFAKLASSLTMASQSYTDLTNQPRASQYHAEPGLVHEDDDFDWRTDLPVKYSDLEQKHFPLFITFDGLCDMLEADMGAQPLTATSRINVKRYMGVITFESFCESYWCHFPEQLTRGLDPALVFSEIIGIIEGSAETLSDQKPYLSEAAYLGLSTRRQSTFTDQRCKVYQLFKLYVDRKKLRGEYDTGDRTHKILKHFTERGIPGQGLDHIYIDEVQDNMLIDTMVLRALCSNADGLFWAGDTAQTIYVGSSFHFRALKAFQWKIEDQYRRKHSLGAQQPPEMFQLGVNYRSHAGIVDCAHSIIDLITTFWKDSIDRLSPEMGIVDGVKPIFFNNEDRAQLEQFIFCDGGDPIEFGAQQCIIVRNETAKEKLRQKVGDIGLVLTVYESKGLEFNDVLLYNFFADSSAGLAQWRVVLNAIEQDPRNPPPQFNHIRHASICNELKSLYVAITRARENIWIADGSEIGEPMRIFWTKKDLINNHTRGSDAPRLASSSTPEEWAAEGRELFNARRFFQAKHCYFKAGLHLLASIADAYDLREKARNVIGTSTQKVLERRSYFAEAANSFFECAKVTKASAHSKDSMTYLRISGECFEQADKKYQAAQIFCHIQDYTHASELYRDIERFDEAVAIVKSHKDEMTLKAVQDVIKFARLAYFSNGQMKKGHELFDSVEEEVKYLEEGGFDEALADLLERIGRVREAAELHCSKGRRLQAIALFLREADNQIALHRAQECIIEEFWYRISFGVHPDIVRSDPVKRLMRFASRLDATSMERTKAAELSMFMAIIKNQTSELRALGLKLHRMHYSAAALLCLDQYFSQAFRFQDLVLVDAVEELGLFHTYVNLLSTAAFRTDLSHEATVARLFGFRRNTANELLVPQNTWLHSEILKLRPSNMPRDPDPNLKLPVLELRGLFQRVLQIHLKQRIIAENEECARSKAFLPCIPFAVSGLCTQSECPKAHVSPAKIDSIYYNMRVRLHFQQIVIVQMLRDNAHEEVEVRKISEFWLKRLSNALHPPDRIFGSISHLALSTIPGALKALDFVGDWVRTLVYGQEYLPQTCFVPEVTQTATLALMFDRSQAGHLRNTPYFSATRSPPVYTRQGDGFVHNLLSSMSGDQTWSLTAGCLFVERVVRERLPINIVVLCDFLDLLCSSAILCQSGLHPGMPSLHSVIVPHSWLLRFASCDSMPYFNKGIHRTLLEPMRDLLQQLCTGRGCEHLLLYGTSRNISNVPYHVRRVFISRIFNAVGLLDYNIRDEFLCSDIQKLILSLRQIPVLYSRYIDAASRSWDELAEIIRHSLQYEAEDEMIQLVHRSGTPEQRHPLAEVRQLVYSDLTDIRAQLGLSVSTSTPTTPPHIEVPERKETDADASEVKEVGNTQEAEAVDAIPAPDTTTPTCTSPSKGS</sequence>
<evidence type="ECO:0000313" key="9">
    <source>
        <dbReference type="Proteomes" id="UP000217790"/>
    </source>
</evidence>
<feature type="compositionally biased region" description="Low complexity" evidence="6">
    <location>
        <begin position="1907"/>
        <end position="1923"/>
    </location>
</feature>
<evidence type="ECO:0000256" key="6">
    <source>
        <dbReference type="SAM" id="MobiDB-lite"/>
    </source>
</evidence>
<dbReference type="SUPFAM" id="SSF52540">
    <property type="entry name" value="P-loop containing nucleoside triphosphate hydrolases"/>
    <property type="match status" value="1"/>
</dbReference>
<evidence type="ECO:0000256" key="5">
    <source>
        <dbReference type="PROSITE-ProRule" id="PRU00560"/>
    </source>
</evidence>
<evidence type="ECO:0000256" key="2">
    <source>
        <dbReference type="ARBA" id="ARBA00022801"/>
    </source>
</evidence>
<dbReference type="InterPro" id="IPR014016">
    <property type="entry name" value="UvrD-like_ATP-bd"/>
</dbReference>
<evidence type="ECO:0000313" key="8">
    <source>
        <dbReference type="EMBL" id="PBK79841.1"/>
    </source>
</evidence>
<keyword evidence="1 5" id="KW-0547">Nucleotide-binding</keyword>
<protein>
    <recommendedName>
        <fullName evidence="7">UvrD-like helicase ATP-binding domain-containing protein</fullName>
    </recommendedName>
</protein>
<dbReference type="InParanoid" id="A0A2H3C9T8"/>